<evidence type="ECO:0000256" key="8">
    <source>
        <dbReference type="SAM" id="Phobius"/>
    </source>
</evidence>
<accession>A0A6J4RU74</accession>
<evidence type="ECO:0000256" key="7">
    <source>
        <dbReference type="ARBA" id="ARBA00023136"/>
    </source>
</evidence>
<proteinExistence type="inferred from homology"/>
<keyword evidence="7 8" id="KW-0472">Membrane</keyword>
<evidence type="ECO:0000256" key="3">
    <source>
        <dbReference type="ARBA" id="ARBA00022448"/>
    </source>
</evidence>
<keyword evidence="4" id="KW-1003">Cell membrane</keyword>
<evidence type="ECO:0000256" key="4">
    <source>
        <dbReference type="ARBA" id="ARBA00022475"/>
    </source>
</evidence>
<dbReference type="GO" id="GO:0005886">
    <property type="term" value="C:plasma membrane"/>
    <property type="evidence" value="ECO:0007669"/>
    <property type="project" value="UniProtKB-SubCell"/>
</dbReference>
<dbReference type="EMBL" id="CADCVO010000145">
    <property type="protein sequence ID" value="CAA9477442.1"/>
    <property type="molecule type" value="Genomic_DNA"/>
</dbReference>
<evidence type="ECO:0008006" key="10">
    <source>
        <dbReference type="Google" id="ProtNLM"/>
    </source>
</evidence>
<feature type="transmembrane region" description="Helical" evidence="8">
    <location>
        <begin position="124"/>
        <end position="148"/>
    </location>
</feature>
<sequence length="224" mass="21927">MRRVRAGVVTAFPFALAALAVGVSFGVLAVEAGFPPAAAIVMSAVVHAGSAQFAALSILTAGGSVGAAVAAGTLLNGRFVPMGLALGPSLPGGPAWRAVQGQAVVDSSWALAAQDGGRFDRFRLFGATAVQWVGWTGGTALGALGAGAAGDLDAFGLDAVYPAFFLALLASELRTPRGRAVAGAAALLALALVPLTPPGVPVIAAALVALVGLRTPAARPLVAA</sequence>
<dbReference type="InterPro" id="IPR011606">
    <property type="entry name" value="Brnchd-chn_aa_trnsp_permease"/>
</dbReference>
<evidence type="ECO:0000256" key="2">
    <source>
        <dbReference type="ARBA" id="ARBA00010735"/>
    </source>
</evidence>
<feature type="transmembrane region" description="Helical" evidence="8">
    <location>
        <begin position="185"/>
        <end position="211"/>
    </location>
</feature>
<dbReference type="PANTHER" id="PTHR34979">
    <property type="entry name" value="INNER MEMBRANE PROTEIN YGAZ"/>
    <property type="match status" value="1"/>
</dbReference>
<feature type="transmembrane region" description="Helical" evidence="8">
    <location>
        <begin position="53"/>
        <end position="75"/>
    </location>
</feature>
<dbReference type="PANTHER" id="PTHR34979:SF1">
    <property type="entry name" value="INNER MEMBRANE PROTEIN YGAZ"/>
    <property type="match status" value="1"/>
</dbReference>
<dbReference type="Pfam" id="PF03591">
    <property type="entry name" value="AzlC"/>
    <property type="match status" value="1"/>
</dbReference>
<evidence type="ECO:0000313" key="9">
    <source>
        <dbReference type="EMBL" id="CAA9477442.1"/>
    </source>
</evidence>
<keyword evidence="5 8" id="KW-0812">Transmembrane</keyword>
<gene>
    <name evidence="9" type="ORF">AVDCRST_MAG13-941</name>
</gene>
<reference evidence="9" key="1">
    <citation type="submission" date="2020-02" db="EMBL/GenBank/DDBJ databases">
        <authorList>
            <person name="Meier V. D."/>
        </authorList>
    </citation>
    <scope>NUCLEOTIDE SEQUENCE</scope>
    <source>
        <strain evidence="9">AVDCRST_MAG13</strain>
    </source>
</reference>
<keyword evidence="3" id="KW-0813">Transport</keyword>
<organism evidence="9">
    <name type="scientific">uncultured Solirubrobacteraceae bacterium</name>
    <dbReference type="NCBI Taxonomy" id="1162706"/>
    <lineage>
        <taxon>Bacteria</taxon>
        <taxon>Bacillati</taxon>
        <taxon>Actinomycetota</taxon>
        <taxon>Thermoleophilia</taxon>
        <taxon>Solirubrobacterales</taxon>
        <taxon>Solirubrobacteraceae</taxon>
        <taxon>environmental samples</taxon>
    </lineage>
</organism>
<protein>
    <recommendedName>
        <fullName evidence="10">Branched-chain amino acid permease</fullName>
    </recommendedName>
</protein>
<feature type="transmembrane region" description="Helical" evidence="8">
    <location>
        <begin position="154"/>
        <end position="173"/>
    </location>
</feature>
<name>A0A6J4RU74_9ACTN</name>
<dbReference type="AlphaFoldDB" id="A0A6J4RU74"/>
<comment type="subcellular location">
    <subcellularLocation>
        <location evidence="1">Cell membrane</location>
        <topology evidence="1">Multi-pass membrane protein</topology>
    </subcellularLocation>
</comment>
<comment type="similarity">
    <text evidence="2">Belongs to the AzlC family.</text>
</comment>
<dbReference type="GO" id="GO:1903785">
    <property type="term" value="P:L-valine transmembrane transport"/>
    <property type="evidence" value="ECO:0007669"/>
    <property type="project" value="TreeGrafter"/>
</dbReference>
<evidence type="ECO:0000256" key="6">
    <source>
        <dbReference type="ARBA" id="ARBA00022989"/>
    </source>
</evidence>
<evidence type="ECO:0000256" key="1">
    <source>
        <dbReference type="ARBA" id="ARBA00004651"/>
    </source>
</evidence>
<evidence type="ECO:0000256" key="5">
    <source>
        <dbReference type="ARBA" id="ARBA00022692"/>
    </source>
</evidence>
<keyword evidence="6 8" id="KW-1133">Transmembrane helix</keyword>